<accession>A0A6A5YIJ4</accession>
<organism evidence="1 2">
    <name type="scientific">Lophiotrema nucula</name>
    <dbReference type="NCBI Taxonomy" id="690887"/>
    <lineage>
        <taxon>Eukaryota</taxon>
        <taxon>Fungi</taxon>
        <taxon>Dikarya</taxon>
        <taxon>Ascomycota</taxon>
        <taxon>Pezizomycotina</taxon>
        <taxon>Dothideomycetes</taxon>
        <taxon>Pleosporomycetidae</taxon>
        <taxon>Pleosporales</taxon>
        <taxon>Lophiotremataceae</taxon>
        <taxon>Lophiotrema</taxon>
    </lineage>
</organism>
<dbReference type="AlphaFoldDB" id="A0A6A5YIJ4"/>
<dbReference type="Proteomes" id="UP000799770">
    <property type="component" value="Unassembled WGS sequence"/>
</dbReference>
<proteinExistence type="predicted"/>
<sequence length="113" mass="12804">MEGRISPLPALTEYGGRATIALISSLVEYCTARHQQCKKSISKSIINEDNEFLPCDRILDVGLRSSDPIYLKEAQRITGRYCTLSHCWGASKQEASMCNNDERVPLLCRYYQI</sequence>
<keyword evidence="2" id="KW-1185">Reference proteome</keyword>
<reference evidence="1" key="1">
    <citation type="journal article" date="2020" name="Stud. Mycol.">
        <title>101 Dothideomycetes genomes: a test case for predicting lifestyles and emergence of pathogens.</title>
        <authorList>
            <person name="Haridas S."/>
            <person name="Albert R."/>
            <person name="Binder M."/>
            <person name="Bloem J."/>
            <person name="Labutti K."/>
            <person name="Salamov A."/>
            <person name="Andreopoulos B."/>
            <person name="Baker S."/>
            <person name="Barry K."/>
            <person name="Bills G."/>
            <person name="Bluhm B."/>
            <person name="Cannon C."/>
            <person name="Castanera R."/>
            <person name="Culley D."/>
            <person name="Daum C."/>
            <person name="Ezra D."/>
            <person name="Gonzalez J."/>
            <person name="Henrissat B."/>
            <person name="Kuo A."/>
            <person name="Liang C."/>
            <person name="Lipzen A."/>
            <person name="Lutzoni F."/>
            <person name="Magnuson J."/>
            <person name="Mondo S."/>
            <person name="Nolan M."/>
            <person name="Ohm R."/>
            <person name="Pangilinan J."/>
            <person name="Park H.-J."/>
            <person name="Ramirez L."/>
            <person name="Alfaro M."/>
            <person name="Sun H."/>
            <person name="Tritt A."/>
            <person name="Yoshinaga Y."/>
            <person name="Zwiers L.-H."/>
            <person name="Turgeon B."/>
            <person name="Goodwin S."/>
            <person name="Spatafora J."/>
            <person name="Crous P."/>
            <person name="Grigoriev I."/>
        </authorList>
    </citation>
    <scope>NUCLEOTIDE SEQUENCE</scope>
    <source>
        <strain evidence="1">CBS 627.86</strain>
    </source>
</reference>
<evidence type="ECO:0000313" key="2">
    <source>
        <dbReference type="Proteomes" id="UP000799770"/>
    </source>
</evidence>
<evidence type="ECO:0000313" key="1">
    <source>
        <dbReference type="EMBL" id="KAF2107069.1"/>
    </source>
</evidence>
<protein>
    <submittedName>
        <fullName evidence="1">Uncharacterized protein</fullName>
    </submittedName>
</protein>
<dbReference type="EMBL" id="ML977357">
    <property type="protein sequence ID" value="KAF2107069.1"/>
    <property type="molecule type" value="Genomic_DNA"/>
</dbReference>
<name>A0A6A5YIJ4_9PLEO</name>
<gene>
    <name evidence="1" type="ORF">BDV96DRAFT_590071</name>
</gene>